<evidence type="ECO:0000313" key="4">
    <source>
        <dbReference type="Ensembl" id="ENSSFAP00005045624.1"/>
    </source>
</evidence>
<gene>
    <name evidence="4" type="primary">c14h3orf52</name>
</gene>
<reference evidence="4" key="2">
    <citation type="submission" date="2025-08" db="UniProtKB">
        <authorList>
            <consortium name="Ensembl"/>
        </authorList>
    </citation>
    <scope>IDENTIFICATION</scope>
</reference>
<keyword evidence="5" id="KW-1185">Reference proteome</keyword>
<name>A0A672IX02_SALFA</name>
<dbReference type="InterPro" id="IPR000082">
    <property type="entry name" value="SEA_dom"/>
</dbReference>
<reference evidence="4" key="1">
    <citation type="submission" date="2019-06" db="EMBL/GenBank/DDBJ databases">
        <authorList>
            <consortium name="Wellcome Sanger Institute Data Sharing"/>
        </authorList>
    </citation>
    <scope>NUCLEOTIDE SEQUENCE [LARGE SCALE GENOMIC DNA]</scope>
</reference>
<dbReference type="PANTHER" id="PTHR14636">
    <property type="entry name" value="TPA-INDUCED TRANSMEMBRANE PROTEIN"/>
    <property type="match status" value="1"/>
</dbReference>
<dbReference type="InterPro" id="IPR036364">
    <property type="entry name" value="SEA_dom_sf"/>
</dbReference>
<accession>A0A672IX02</accession>
<keyword evidence="2" id="KW-0812">Transmembrane</keyword>
<protein>
    <recommendedName>
        <fullName evidence="3">SEA domain-containing protein</fullName>
    </recommendedName>
</protein>
<dbReference type="OrthoDB" id="8879801at2759"/>
<dbReference type="OMA" id="GFMKYMM"/>
<evidence type="ECO:0000313" key="5">
    <source>
        <dbReference type="Proteomes" id="UP000472267"/>
    </source>
</evidence>
<feature type="transmembrane region" description="Helical" evidence="2">
    <location>
        <begin position="91"/>
        <end position="112"/>
    </location>
</feature>
<dbReference type="AlphaFoldDB" id="A0A672IX02"/>
<evidence type="ECO:0000259" key="3">
    <source>
        <dbReference type="PROSITE" id="PS50024"/>
    </source>
</evidence>
<feature type="domain" description="SEA" evidence="3">
    <location>
        <begin position="131"/>
        <end position="253"/>
    </location>
</feature>
<feature type="region of interest" description="Disordered" evidence="1">
    <location>
        <begin position="1"/>
        <end position="36"/>
    </location>
</feature>
<dbReference type="GeneID" id="115400681"/>
<dbReference type="Gene3D" id="3.30.70.960">
    <property type="entry name" value="SEA domain"/>
    <property type="match status" value="1"/>
</dbReference>
<dbReference type="InParanoid" id="A0A672IX02"/>
<keyword evidence="2" id="KW-1133">Transmembrane helix</keyword>
<proteinExistence type="predicted"/>
<dbReference type="SUPFAM" id="SSF82671">
    <property type="entry name" value="SEA domain"/>
    <property type="match status" value="1"/>
</dbReference>
<dbReference type="InterPro" id="IPR033223">
    <property type="entry name" value="TTMP"/>
</dbReference>
<reference evidence="4" key="3">
    <citation type="submission" date="2025-09" db="UniProtKB">
        <authorList>
            <consortium name="Ensembl"/>
        </authorList>
    </citation>
    <scope>IDENTIFICATION</scope>
</reference>
<dbReference type="RefSeq" id="XP_029964552.1">
    <property type="nucleotide sequence ID" value="XM_030108692.1"/>
</dbReference>
<dbReference type="Ensembl" id="ENSSFAT00005047201.1">
    <property type="protein sequence ID" value="ENSSFAP00005045624.1"/>
    <property type="gene ID" value="ENSSFAG00005022322.1"/>
</dbReference>
<sequence>MHSSNGAAHGPNEGVNTGNGESLANRDPEAADSDGLLQAPVVRVNGEASRFAHEGETERNPSRERCRPFRARAMQGIKDGLTQTVCWRVKLWMVIILLLVIIIAVIVGSMAICTATHEDEDEKFDRLLFELPQYFNGSFQMPNVAFTEELFSLSSNYSQTLATDLQDKLSDLYRSSTALGRYFSTAEISAFRQGSVIAEYELTFLLPKEGLEDLRHFVVSREMVFNVFRQFLSDQETPESDPLYIDPDSLIMF</sequence>
<keyword evidence="2" id="KW-0472">Membrane</keyword>
<dbReference type="PANTHER" id="PTHR14636:SF1">
    <property type="entry name" value="TPA-INDUCED TRANSMEMBRANE PROTEIN"/>
    <property type="match status" value="1"/>
</dbReference>
<organism evidence="4 5">
    <name type="scientific">Salarias fasciatus</name>
    <name type="common">Jewelled blenny</name>
    <name type="synonym">Blennius fasciatus</name>
    <dbReference type="NCBI Taxonomy" id="181472"/>
    <lineage>
        <taxon>Eukaryota</taxon>
        <taxon>Metazoa</taxon>
        <taxon>Chordata</taxon>
        <taxon>Craniata</taxon>
        <taxon>Vertebrata</taxon>
        <taxon>Euteleostomi</taxon>
        <taxon>Actinopterygii</taxon>
        <taxon>Neopterygii</taxon>
        <taxon>Teleostei</taxon>
        <taxon>Neoteleostei</taxon>
        <taxon>Acanthomorphata</taxon>
        <taxon>Ovalentaria</taxon>
        <taxon>Blenniimorphae</taxon>
        <taxon>Blenniiformes</taxon>
        <taxon>Blennioidei</taxon>
        <taxon>Blenniidae</taxon>
        <taxon>Salariinae</taxon>
        <taxon>Salarias</taxon>
    </lineage>
</organism>
<dbReference type="Proteomes" id="UP000472267">
    <property type="component" value="Chromosome 14"/>
</dbReference>
<dbReference type="PROSITE" id="PS50024">
    <property type="entry name" value="SEA"/>
    <property type="match status" value="1"/>
</dbReference>
<dbReference type="Pfam" id="PF01390">
    <property type="entry name" value="SEA"/>
    <property type="match status" value="1"/>
</dbReference>
<dbReference type="CTD" id="110437884"/>
<evidence type="ECO:0000256" key="1">
    <source>
        <dbReference type="SAM" id="MobiDB-lite"/>
    </source>
</evidence>
<evidence type="ECO:0000256" key="2">
    <source>
        <dbReference type="SAM" id="Phobius"/>
    </source>
</evidence>